<feature type="compositionally biased region" description="Basic and acidic residues" evidence="1">
    <location>
        <begin position="83"/>
        <end position="98"/>
    </location>
</feature>
<feature type="compositionally biased region" description="Polar residues" evidence="1">
    <location>
        <begin position="734"/>
        <end position="758"/>
    </location>
</feature>
<feature type="compositionally biased region" description="Polar residues" evidence="1">
    <location>
        <begin position="683"/>
        <end position="694"/>
    </location>
</feature>
<reference evidence="2" key="1">
    <citation type="submission" date="2022-07" db="EMBL/GenBank/DDBJ databases">
        <title>Fungi with potential for degradation of polypropylene.</title>
        <authorList>
            <person name="Gostincar C."/>
        </authorList>
    </citation>
    <scope>NUCLEOTIDE SEQUENCE</scope>
    <source>
        <strain evidence="2">EXF-13308</strain>
    </source>
</reference>
<dbReference type="Proteomes" id="UP001174694">
    <property type="component" value="Unassembled WGS sequence"/>
</dbReference>
<feature type="region of interest" description="Disordered" evidence="1">
    <location>
        <begin position="249"/>
        <end position="337"/>
    </location>
</feature>
<organism evidence="2 3">
    <name type="scientific">Pleurostoma richardsiae</name>
    <dbReference type="NCBI Taxonomy" id="41990"/>
    <lineage>
        <taxon>Eukaryota</taxon>
        <taxon>Fungi</taxon>
        <taxon>Dikarya</taxon>
        <taxon>Ascomycota</taxon>
        <taxon>Pezizomycotina</taxon>
        <taxon>Sordariomycetes</taxon>
        <taxon>Sordariomycetidae</taxon>
        <taxon>Calosphaeriales</taxon>
        <taxon>Pleurostomataceae</taxon>
        <taxon>Pleurostoma</taxon>
    </lineage>
</organism>
<feature type="compositionally biased region" description="Low complexity" evidence="1">
    <location>
        <begin position="139"/>
        <end position="153"/>
    </location>
</feature>
<feature type="compositionally biased region" description="Pro residues" evidence="1">
    <location>
        <begin position="862"/>
        <end position="873"/>
    </location>
</feature>
<proteinExistence type="predicted"/>
<feature type="compositionally biased region" description="Low complexity" evidence="1">
    <location>
        <begin position="293"/>
        <end position="308"/>
    </location>
</feature>
<feature type="region of interest" description="Disordered" evidence="1">
    <location>
        <begin position="481"/>
        <end position="925"/>
    </location>
</feature>
<feature type="compositionally biased region" description="Basic and acidic residues" evidence="1">
    <location>
        <begin position="195"/>
        <end position="206"/>
    </location>
</feature>
<comment type="caution">
    <text evidence="2">The sequence shown here is derived from an EMBL/GenBank/DDBJ whole genome shotgun (WGS) entry which is preliminary data.</text>
</comment>
<feature type="compositionally biased region" description="Basic and acidic residues" evidence="1">
    <location>
        <begin position="383"/>
        <end position="395"/>
    </location>
</feature>
<feature type="compositionally biased region" description="Low complexity" evidence="1">
    <location>
        <begin position="1094"/>
        <end position="1114"/>
    </location>
</feature>
<feature type="compositionally biased region" description="Polar residues" evidence="1">
    <location>
        <begin position="100"/>
        <end position="118"/>
    </location>
</feature>
<feature type="compositionally biased region" description="Polar residues" evidence="1">
    <location>
        <begin position="164"/>
        <end position="175"/>
    </location>
</feature>
<name>A0AA38RIS8_9PEZI</name>
<evidence type="ECO:0000313" key="2">
    <source>
        <dbReference type="EMBL" id="KAJ9149061.1"/>
    </source>
</evidence>
<evidence type="ECO:0000256" key="1">
    <source>
        <dbReference type="SAM" id="MobiDB-lite"/>
    </source>
</evidence>
<gene>
    <name evidence="2" type="ORF">NKR23_g4607</name>
</gene>
<feature type="compositionally biased region" description="Basic and acidic residues" evidence="1">
    <location>
        <begin position="843"/>
        <end position="853"/>
    </location>
</feature>
<feature type="region of interest" description="Disordered" evidence="1">
    <location>
        <begin position="1062"/>
        <end position="1138"/>
    </location>
</feature>
<feature type="compositionally biased region" description="Basic and acidic residues" evidence="1">
    <location>
        <begin position="816"/>
        <end position="826"/>
    </location>
</feature>
<feature type="compositionally biased region" description="Basic and acidic residues" evidence="1">
    <location>
        <begin position="278"/>
        <end position="287"/>
    </location>
</feature>
<keyword evidence="3" id="KW-1185">Reference proteome</keyword>
<feature type="compositionally biased region" description="Polar residues" evidence="1">
    <location>
        <begin position="601"/>
        <end position="622"/>
    </location>
</feature>
<feature type="region of interest" description="Disordered" evidence="1">
    <location>
        <begin position="67"/>
        <end position="206"/>
    </location>
</feature>
<sequence length="1138" mass="121741">MATEPKVEISSEASVPSIPQPAAKVDSEPKDGEAQQYSLNGTATADELENKHISDIVDDLVHSAEVSISGGSAGGSVVGSDTEASRAESSRSKDDKGHVRTSSTVKKPTSFKSVSVNKTFLAAKGATTTAPSKTGDKVPSSTGTSTTPTGSPSLTARPRLVAKSGSSLRDSSRTPGANGKAGSVPDGNVVWNKNRPPEPKKFTDEELKKYGIHMANRLHPDDAKGQANNWADIEDDDEDWAPETITWTDGTKITLPHPDEHPPTPAPEESVPAPPPAKENRTIEKPKSPAPHVGSPSVRSSVLSSGKGLILKGAPEKPTLVAKPPAPPTPVKSPWASIPKVETVSPMVAERAANQSPSRMLPMHTTHVFKNITPEIAADDFSRSGWRDGATHGNRELFNSQSGRYEPVTDRRGSGGPRAQGNPQWLPRVSPALMHATPHYSPTTSDVVPVPSEQQPVAPPREDDYEFQKKVMRERREMAMKRRLEQEAREEAERKERIRLKLEAMGPPPERKSTKKETTAAESKAKQPSQAATAQNLSPRIEKKTEVPPNGVPSPVPSDAQAVPPTEPALAPPDNKHGHPWPGRMAGQPDRFSTWGAGPQPSRNVWGSPNNDRSLGNGTFNADLSRVPDPHTSQLPQARNVPGPGPIGPPSSAKTSASGGEGAVSRPAPIGPPQSRSRYGGPTSRSGQPQQRTADASAWIAAVQQSDSELAIQQREKHAQRERDLEARGLTHADVQSTIKDTWRPTTLDSEGQRVSTQEADKSVHGPKTQTAGSWGVQPNDRQAQGAAHRQAVPAIGQNGPSPTPQQPRGSSRFFPSRDVRQEDSAHAGISRPHSPSPPPPDMDGHPAFDGDAAHPLVTLPPTKPVVRLPPAPGAASAALPRQPNFNWATPPPFKDGGGAHAHLSRQSPTGHSMPQHIPPTGQNWQEKFNNLLTGRKSSPPKPVAIDSSSRNALAPSIQHVPATVSLPSASRTNTAAVDNLMVTKLMDEDCFEEQEMGSLPQIRIPQKTPEALWQPALPAKPIPRRFMVATPTSAEPVHFVPEGSVMRVWFPGMSEAKSVTIPYSRTRSNPRRGRGGPRYASASQRPPNKGRDPSSSYPPDHPSGPGSSGPHPSRGGRGGYRGRTDNWSRRASTPIQT</sequence>
<feature type="region of interest" description="Disordered" evidence="1">
    <location>
        <begin position="1"/>
        <end position="43"/>
    </location>
</feature>
<dbReference type="AlphaFoldDB" id="A0AA38RIS8"/>
<dbReference type="EMBL" id="JANBVO010000011">
    <property type="protein sequence ID" value="KAJ9149061.1"/>
    <property type="molecule type" value="Genomic_DNA"/>
</dbReference>
<feature type="compositionally biased region" description="Basic and acidic residues" evidence="1">
    <location>
        <begin position="714"/>
        <end position="731"/>
    </location>
</feature>
<evidence type="ECO:0000313" key="3">
    <source>
        <dbReference type="Proteomes" id="UP001174694"/>
    </source>
</evidence>
<feature type="region of interest" description="Disordered" evidence="1">
    <location>
        <begin position="383"/>
        <end position="467"/>
    </location>
</feature>
<feature type="compositionally biased region" description="Basic and acidic residues" evidence="1">
    <location>
        <begin position="509"/>
        <end position="525"/>
    </location>
</feature>
<feature type="compositionally biased region" description="Polar residues" evidence="1">
    <location>
        <begin position="527"/>
        <end position="538"/>
    </location>
</feature>
<protein>
    <submittedName>
        <fullName evidence="2">Uncharacterized protein</fullName>
    </submittedName>
</protein>
<accession>A0AA38RIS8</accession>
<feature type="compositionally biased region" description="Basic and acidic residues" evidence="1">
    <location>
        <begin position="481"/>
        <end position="502"/>
    </location>
</feature>